<keyword evidence="1" id="KW-0812">Transmembrane</keyword>
<dbReference type="KEGG" id="psuf:A1sIA56_04985"/>
<dbReference type="RefSeq" id="WP_095673831.1">
    <property type="nucleotide sequence ID" value="NZ_CP016773.1"/>
</dbReference>
<dbReference type="Gene3D" id="3.90.550.10">
    <property type="entry name" value="Spore Coat Polysaccharide Biosynthesis Protein SpsA, Chain A"/>
    <property type="match status" value="1"/>
</dbReference>
<feature type="transmembrane region" description="Helical" evidence="1">
    <location>
        <begin position="653"/>
        <end position="671"/>
    </location>
</feature>
<dbReference type="InterPro" id="IPR029044">
    <property type="entry name" value="Nucleotide-diphossugar_trans"/>
</dbReference>
<proteinExistence type="predicted"/>
<organism evidence="2 3">
    <name type="scientific">Candidatus Planktophila sulfonica</name>
    <dbReference type="NCBI Taxonomy" id="1884904"/>
    <lineage>
        <taxon>Bacteria</taxon>
        <taxon>Bacillati</taxon>
        <taxon>Actinomycetota</taxon>
        <taxon>Actinomycetes</taxon>
        <taxon>Candidatus Nanopelagicales</taxon>
        <taxon>Candidatus Nanopelagicaceae</taxon>
        <taxon>Candidatus Planktophila</taxon>
    </lineage>
</organism>
<feature type="transmembrane region" description="Helical" evidence="1">
    <location>
        <begin position="502"/>
        <end position="532"/>
    </location>
</feature>
<feature type="transmembrane region" description="Helical" evidence="1">
    <location>
        <begin position="979"/>
        <end position="998"/>
    </location>
</feature>
<dbReference type="Pfam" id="PF13641">
    <property type="entry name" value="Glyco_tranf_2_3"/>
    <property type="match status" value="1"/>
</dbReference>
<accession>A0A249KHF8</accession>
<feature type="transmembrane region" description="Helical" evidence="1">
    <location>
        <begin position="384"/>
        <end position="405"/>
    </location>
</feature>
<dbReference type="PANTHER" id="PTHR43685:SF3">
    <property type="entry name" value="SLR2126 PROTEIN"/>
    <property type="match status" value="1"/>
</dbReference>
<feature type="transmembrane region" description="Helical" evidence="1">
    <location>
        <begin position="741"/>
        <end position="767"/>
    </location>
</feature>
<sequence>MSTQRVSAILVVHDGSTWLPEVVASIASQTRQVDQILAVDTGSIDSSAKLLKGARIPVATLDRTTGFGAAVAYGVDQLATPVEGVDEWLWILHDDCALTASSLESLLAVLIERPSVVMAGPKLLGWHDRTHLLEVGISLASNGARWTGLEPSEYDQGQRDGIHEVLSVSTAGALIRRDIFEEIGGFDQNLELFRDDVDFGWRVRTAGHSVVVVTDAVGYHAQASATERRDVDVKGAFLHRPLLLDRRNAAYVLLANSSFWSLPWLTIQLFAGALFRAVGYLFAKLPGYASDEILAIGSLIIHPNELFEARKARKKSRFVSSRVVKAFVPSRWTQLRSSFSRGFEVIRGKLLPDNSGDTTAALSDLTINEEEDLLVPVAHRPWKLFFTQPIVAVTTLIFVVSLFWARHRIGPISGGALAPSPDGLSDLFKLYLASWHGIGMGSGESTPAWVLLVSTASIFTLGNVPLLITIFFFAAPFLLLLTSYRYLKRFTDNEWLSSGAALLYAFSPVAIASINAGRLGVIIFLALLPIFIGELKNWNDIDQSSWRSIYAYSLFIWLIFAFNPSAILIVLAAVLFRIYRDYLAAEKNYRDSQFIQRVIRRLTLLFIPFLLSAPGSFAYFVHPSRLLGEIGLTVSGGGPNLALLANPGGPGSLPWWAISPIAFVLFVTYFSTTAARKFASLGIVFLLSATLMSALTLHGYGAATSSRVFAGTLLSIATLLSITSAVVMFDKIRARLQQSHINYRHISVAAVLLLTLFYSTTSIFWLITAGADSPVRTSSKEVLPAFLAIENDAKTVVLRPYRSKGEPTLSYYISRGSSATLGEVDVAPADTDVISKAIEGLVDNTGVTSSKVFADYGIKYVFLKNPVIPEVVQTIDGLGGFNRTSATRDGIVWRVLESTGRIKFVDYSGKEFVLESKGVSANAPTPGTITLTETYSKRWQVFQDGYRLAKIENANGLPTFEVTTGGDISVIHDGTARRAWISFFLIVLVTTVVLALPAGRRRREISESELS</sequence>
<feature type="transmembrane region" description="Helical" evidence="1">
    <location>
        <begin position="708"/>
        <end position="729"/>
    </location>
</feature>
<feature type="transmembrane region" description="Helical" evidence="1">
    <location>
        <begin position="552"/>
        <end position="578"/>
    </location>
</feature>
<evidence type="ECO:0000313" key="3">
    <source>
        <dbReference type="Proteomes" id="UP000217215"/>
    </source>
</evidence>
<dbReference type="EMBL" id="CP016773">
    <property type="protein sequence ID" value="ASY16248.1"/>
    <property type="molecule type" value="Genomic_DNA"/>
</dbReference>
<evidence type="ECO:0000313" key="2">
    <source>
        <dbReference type="EMBL" id="ASY16248.1"/>
    </source>
</evidence>
<feature type="transmembrane region" description="Helical" evidence="1">
    <location>
        <begin position="448"/>
        <end position="481"/>
    </location>
</feature>
<gene>
    <name evidence="2" type="ORF">A1sIA56_04985</name>
</gene>
<keyword evidence="2" id="KW-0808">Transferase</keyword>
<keyword evidence="1" id="KW-0472">Membrane</keyword>
<dbReference type="Proteomes" id="UP000217215">
    <property type="component" value="Chromosome"/>
</dbReference>
<reference evidence="2 3" key="1">
    <citation type="submission" date="2016-07" db="EMBL/GenBank/DDBJ databases">
        <title>High microdiversification within the ubiquitous acI lineage of Actinobacteria.</title>
        <authorList>
            <person name="Neuenschwander S.M."/>
            <person name="Salcher M."/>
            <person name="Ghai R."/>
            <person name="Pernthaler J."/>
        </authorList>
    </citation>
    <scope>NUCLEOTIDE SEQUENCE [LARGE SCALE GENOMIC DNA]</scope>
    <source>
        <strain evidence="2">MMS-IA-56</strain>
    </source>
</reference>
<keyword evidence="3" id="KW-1185">Reference proteome</keyword>
<feature type="transmembrane region" description="Helical" evidence="1">
    <location>
        <begin position="678"/>
        <end position="702"/>
    </location>
</feature>
<name>A0A249KHF8_9ACTN</name>
<feature type="transmembrane region" description="Helical" evidence="1">
    <location>
        <begin position="598"/>
        <end position="621"/>
    </location>
</feature>
<dbReference type="OrthoDB" id="3734530at2"/>
<evidence type="ECO:0000256" key="1">
    <source>
        <dbReference type="SAM" id="Phobius"/>
    </source>
</evidence>
<keyword evidence="1" id="KW-1133">Transmembrane helix</keyword>
<dbReference type="AlphaFoldDB" id="A0A249KHF8"/>
<dbReference type="InterPro" id="IPR050834">
    <property type="entry name" value="Glycosyltransf_2"/>
</dbReference>
<protein>
    <submittedName>
        <fullName evidence="2">Glycosyltransferase</fullName>
    </submittedName>
</protein>
<dbReference type="SUPFAM" id="SSF53448">
    <property type="entry name" value="Nucleotide-diphospho-sugar transferases"/>
    <property type="match status" value="1"/>
</dbReference>
<dbReference type="PANTHER" id="PTHR43685">
    <property type="entry name" value="GLYCOSYLTRANSFERASE"/>
    <property type="match status" value="1"/>
</dbReference>
<dbReference type="GO" id="GO:0016740">
    <property type="term" value="F:transferase activity"/>
    <property type="evidence" value="ECO:0007669"/>
    <property type="project" value="UniProtKB-KW"/>
</dbReference>